<organism evidence="5 6">
    <name type="scientific">Phytophthora citrophthora</name>
    <dbReference type="NCBI Taxonomy" id="4793"/>
    <lineage>
        <taxon>Eukaryota</taxon>
        <taxon>Sar</taxon>
        <taxon>Stramenopiles</taxon>
        <taxon>Oomycota</taxon>
        <taxon>Peronosporomycetes</taxon>
        <taxon>Peronosporales</taxon>
        <taxon>Peronosporaceae</taxon>
        <taxon>Phytophthora</taxon>
    </lineage>
</organism>
<keyword evidence="3" id="KW-0964">Secreted</keyword>
<keyword evidence="6" id="KW-1185">Reference proteome</keyword>
<dbReference type="PANTHER" id="PTHR33657">
    <property type="entry name" value="DOMAIN PROTEIN, PUTATIVE (AFU_ORTHOLOGUE AFUA_5G00600)-RELATED"/>
    <property type="match status" value="1"/>
</dbReference>
<dbReference type="Proteomes" id="UP001259832">
    <property type="component" value="Unassembled WGS sequence"/>
</dbReference>
<evidence type="ECO:0000256" key="3">
    <source>
        <dbReference type="ARBA" id="ARBA00022525"/>
    </source>
</evidence>
<evidence type="ECO:0000256" key="1">
    <source>
        <dbReference type="ARBA" id="ARBA00004613"/>
    </source>
</evidence>
<dbReference type="PANTHER" id="PTHR33657:SF8">
    <property type="entry name" value="DOMAIN PROTEIN, PUTATIVE (AFU_ORTHOLOGUE AFUA_5G00600)-RELATED"/>
    <property type="match status" value="1"/>
</dbReference>
<gene>
    <name evidence="5" type="ORF">P3T76_008851</name>
</gene>
<evidence type="ECO:0000313" key="5">
    <source>
        <dbReference type="EMBL" id="KAK1938776.1"/>
    </source>
</evidence>
<sequence>MIPPMGFVGTQVTNVIKISLHEYNYTYFGGSNVSIRVFHWYPDESDWIGLTFADDDEEYQDLIMWNQLTDQARTALESADFGDAKVPFNDKNFEAALAQAWPF</sequence>
<evidence type="ECO:0008006" key="7">
    <source>
        <dbReference type="Google" id="ProtNLM"/>
    </source>
</evidence>
<dbReference type="EMBL" id="JASMQC010000017">
    <property type="protein sequence ID" value="KAK1938776.1"/>
    <property type="molecule type" value="Genomic_DNA"/>
</dbReference>
<evidence type="ECO:0000256" key="4">
    <source>
        <dbReference type="ARBA" id="ARBA00023026"/>
    </source>
</evidence>
<dbReference type="Pfam" id="PF05630">
    <property type="entry name" value="NPP1"/>
    <property type="match status" value="1"/>
</dbReference>
<accession>A0AAD9GIN9</accession>
<evidence type="ECO:0000256" key="2">
    <source>
        <dbReference type="ARBA" id="ARBA00009520"/>
    </source>
</evidence>
<protein>
    <recommendedName>
        <fullName evidence="7">Necrosis inducing-like protein NPP1 type</fullName>
    </recommendedName>
</protein>
<dbReference type="InterPro" id="IPR008701">
    <property type="entry name" value="NPP1"/>
</dbReference>
<evidence type="ECO:0000313" key="6">
    <source>
        <dbReference type="Proteomes" id="UP001259832"/>
    </source>
</evidence>
<dbReference type="GO" id="GO:0005576">
    <property type="term" value="C:extracellular region"/>
    <property type="evidence" value="ECO:0007669"/>
    <property type="project" value="UniProtKB-SubCell"/>
</dbReference>
<name>A0AAD9GIN9_9STRA</name>
<keyword evidence="4" id="KW-0843">Virulence</keyword>
<dbReference type="AlphaFoldDB" id="A0AAD9GIN9"/>
<comment type="similarity">
    <text evidence="2">Belongs to the Necrosis inducing protein (NPP1) family.</text>
</comment>
<comment type="caution">
    <text evidence="5">The sequence shown here is derived from an EMBL/GenBank/DDBJ whole genome shotgun (WGS) entry which is preliminary data.</text>
</comment>
<comment type="subcellular location">
    <subcellularLocation>
        <location evidence="1">Secreted</location>
    </subcellularLocation>
</comment>
<proteinExistence type="inferred from homology"/>
<reference evidence="5" key="1">
    <citation type="submission" date="2023-08" db="EMBL/GenBank/DDBJ databases">
        <title>Reference Genome Resource for the Citrus Pathogen Phytophthora citrophthora.</title>
        <authorList>
            <person name="Moller H."/>
            <person name="Coetzee B."/>
            <person name="Rose L.J."/>
            <person name="Van Niekerk J.M."/>
        </authorList>
    </citation>
    <scope>NUCLEOTIDE SEQUENCE</scope>
    <source>
        <strain evidence="5">STE-U-9442</strain>
    </source>
</reference>